<protein>
    <submittedName>
        <fullName evidence="1">Uncharacterized protein</fullName>
    </submittedName>
</protein>
<dbReference type="eggNOG" id="ENOG5032M9C">
    <property type="taxonomic scope" value="Bacteria"/>
</dbReference>
<keyword evidence="2" id="KW-1185">Reference proteome</keyword>
<name>A0A0A1W3U7_9SPHN</name>
<reference evidence="1 2" key="1">
    <citation type="submission" date="2014-11" db="EMBL/GenBank/DDBJ databases">
        <title>Whole genome shotgun sequence of Sphingomonas parapaucimobilis NBRC 15100.</title>
        <authorList>
            <person name="Katano-Makiyama Y."/>
            <person name="Hosoyama A."/>
            <person name="Hashimoto M."/>
            <person name="Hosoyama Y."/>
            <person name="Noguchi M."/>
            <person name="Numata M."/>
            <person name="Tsuchikane K."/>
            <person name="Hirakata S."/>
            <person name="Uohara A."/>
            <person name="Shimodaira J."/>
            <person name="Ohji S."/>
            <person name="Ichikawa N."/>
            <person name="Kimura A."/>
            <person name="Yamazoe A."/>
            <person name="Fujita N."/>
        </authorList>
    </citation>
    <scope>NUCLEOTIDE SEQUENCE [LARGE SCALE GENOMIC DNA]</scope>
    <source>
        <strain evidence="1 2">NBRC 15100</strain>
    </source>
</reference>
<comment type="caution">
    <text evidence="1">The sequence shown here is derived from an EMBL/GenBank/DDBJ whole genome shotgun (WGS) entry which is preliminary data.</text>
</comment>
<evidence type="ECO:0000313" key="1">
    <source>
        <dbReference type="EMBL" id="GAM00028.1"/>
    </source>
</evidence>
<accession>A0A0A1W3U7</accession>
<dbReference type="Proteomes" id="UP000032305">
    <property type="component" value="Unassembled WGS sequence"/>
</dbReference>
<dbReference type="AlphaFoldDB" id="A0A0A1W3U7"/>
<proteinExistence type="predicted"/>
<dbReference type="EMBL" id="BBPI01000018">
    <property type="protein sequence ID" value="GAM00028.1"/>
    <property type="molecule type" value="Genomic_DNA"/>
</dbReference>
<organism evidence="1 2">
    <name type="scientific">Sphingomonas parapaucimobilis NBRC 15100</name>
    <dbReference type="NCBI Taxonomy" id="1219049"/>
    <lineage>
        <taxon>Bacteria</taxon>
        <taxon>Pseudomonadati</taxon>
        <taxon>Pseudomonadota</taxon>
        <taxon>Alphaproteobacteria</taxon>
        <taxon>Sphingomonadales</taxon>
        <taxon>Sphingomonadaceae</taxon>
        <taxon>Sphingomonas</taxon>
    </lineage>
</organism>
<evidence type="ECO:0000313" key="2">
    <source>
        <dbReference type="Proteomes" id="UP000032305"/>
    </source>
</evidence>
<gene>
    <name evidence="1" type="ORF">SP5_018_00580</name>
</gene>
<sequence>MEMESKMSEHGVTFEQVIAFAKAAMDGADALNQPLAGNHIAAGLEMLRAAHQQAGAAAAV</sequence>